<dbReference type="InterPro" id="IPR029021">
    <property type="entry name" value="Prot-tyrosine_phosphatase-like"/>
</dbReference>
<dbReference type="PROSITE" id="PS50055">
    <property type="entry name" value="TYR_PHOSPHATASE_PTP"/>
    <property type="match status" value="1"/>
</dbReference>
<evidence type="ECO:0000259" key="1">
    <source>
        <dbReference type="PROSITE" id="PS50055"/>
    </source>
</evidence>
<dbReference type="AlphaFoldDB" id="A0A0B6ZXZ5"/>
<dbReference type="PANTHER" id="PTHR19134:SF449">
    <property type="entry name" value="TYROSINE-PROTEIN PHOSPHATASE 1"/>
    <property type="match status" value="1"/>
</dbReference>
<gene>
    <name evidence="3" type="primary">ORF86930</name>
</gene>
<evidence type="ECO:0000313" key="3">
    <source>
        <dbReference type="EMBL" id="CEK73474.1"/>
    </source>
</evidence>
<feature type="domain" description="Tyrosine-protein phosphatase" evidence="1">
    <location>
        <begin position="1"/>
        <end position="64"/>
    </location>
</feature>
<dbReference type="Gene3D" id="3.90.190.10">
    <property type="entry name" value="Protein tyrosine phosphatase superfamily"/>
    <property type="match status" value="1"/>
</dbReference>
<evidence type="ECO:0008006" key="4">
    <source>
        <dbReference type="Google" id="ProtNLM"/>
    </source>
</evidence>
<reference evidence="3" key="1">
    <citation type="submission" date="2014-12" db="EMBL/GenBank/DDBJ databases">
        <title>Insight into the proteome of Arion vulgaris.</title>
        <authorList>
            <person name="Aradska J."/>
            <person name="Bulat T."/>
            <person name="Smidak R."/>
            <person name="Sarate P."/>
            <person name="Gangsoo J."/>
            <person name="Sialana F."/>
            <person name="Bilban M."/>
            <person name="Lubec G."/>
        </authorList>
    </citation>
    <scope>NUCLEOTIDE SEQUENCE</scope>
    <source>
        <tissue evidence="3">Skin</tissue>
    </source>
</reference>
<dbReference type="Pfam" id="PF00102">
    <property type="entry name" value="Y_phosphatase"/>
    <property type="match status" value="1"/>
</dbReference>
<dbReference type="SUPFAM" id="SSF52799">
    <property type="entry name" value="(Phosphotyrosine protein) phosphatases II"/>
    <property type="match status" value="1"/>
</dbReference>
<dbReference type="SMART" id="SM00404">
    <property type="entry name" value="PTPc_motif"/>
    <property type="match status" value="1"/>
</dbReference>
<dbReference type="InterPro" id="IPR003595">
    <property type="entry name" value="Tyr_Pase_cat"/>
</dbReference>
<dbReference type="InterPro" id="IPR050348">
    <property type="entry name" value="Protein-Tyr_Phosphatase"/>
</dbReference>
<protein>
    <recommendedName>
        <fullName evidence="4">Tyrosine specific protein phosphatases domain-containing protein</fullName>
    </recommendedName>
</protein>
<dbReference type="EMBL" id="HACG01026609">
    <property type="protein sequence ID" value="CEK73474.1"/>
    <property type="molecule type" value="Transcribed_RNA"/>
</dbReference>
<sequence length="113" mass="13015">HCSAGVGRTGTMIALDYFTQYVEKHNLEDEIDIFDFVLLMRKHRCRMVQVESQYIFIYDAINKLVQQKIKAQEEKMNEHTSNNGLYANITQEENIYANGTVGTEKYGTVSTVN</sequence>
<dbReference type="PANTHER" id="PTHR19134">
    <property type="entry name" value="RECEPTOR-TYPE TYROSINE-PROTEIN PHOSPHATASE"/>
    <property type="match status" value="1"/>
</dbReference>
<name>A0A0B6ZXZ5_9EUPU</name>
<feature type="domain" description="Tyrosine specific protein phosphatases" evidence="2">
    <location>
        <begin position="1"/>
        <end position="55"/>
    </location>
</feature>
<organism evidence="3">
    <name type="scientific">Arion vulgaris</name>
    <dbReference type="NCBI Taxonomy" id="1028688"/>
    <lineage>
        <taxon>Eukaryota</taxon>
        <taxon>Metazoa</taxon>
        <taxon>Spiralia</taxon>
        <taxon>Lophotrochozoa</taxon>
        <taxon>Mollusca</taxon>
        <taxon>Gastropoda</taxon>
        <taxon>Heterobranchia</taxon>
        <taxon>Euthyneura</taxon>
        <taxon>Panpulmonata</taxon>
        <taxon>Eupulmonata</taxon>
        <taxon>Stylommatophora</taxon>
        <taxon>Helicina</taxon>
        <taxon>Arionoidea</taxon>
        <taxon>Arionidae</taxon>
        <taxon>Arion</taxon>
    </lineage>
</organism>
<evidence type="ECO:0000259" key="2">
    <source>
        <dbReference type="PROSITE" id="PS50056"/>
    </source>
</evidence>
<accession>A0A0B6ZXZ5</accession>
<dbReference type="InterPro" id="IPR000387">
    <property type="entry name" value="Tyr_Pase_dom"/>
</dbReference>
<feature type="non-terminal residue" evidence="3">
    <location>
        <position position="1"/>
    </location>
</feature>
<proteinExistence type="predicted"/>
<dbReference type="PROSITE" id="PS50056">
    <property type="entry name" value="TYR_PHOSPHATASE_2"/>
    <property type="match status" value="1"/>
</dbReference>
<dbReference type="InterPro" id="IPR000242">
    <property type="entry name" value="PTP_cat"/>
</dbReference>
<feature type="non-terminal residue" evidence="3">
    <location>
        <position position="113"/>
    </location>
</feature>
<dbReference type="GO" id="GO:0004725">
    <property type="term" value="F:protein tyrosine phosphatase activity"/>
    <property type="evidence" value="ECO:0007669"/>
    <property type="project" value="InterPro"/>
</dbReference>